<dbReference type="GO" id="GO:0003676">
    <property type="term" value="F:nucleic acid binding"/>
    <property type="evidence" value="ECO:0007669"/>
    <property type="project" value="InterPro"/>
</dbReference>
<name>A0A1U7XJZ2_NICSY</name>
<evidence type="ECO:0000313" key="3">
    <source>
        <dbReference type="RefSeq" id="XP_009787269.1"/>
    </source>
</evidence>
<sequence length="185" mass="20822">MKAQALADHLAENTVDDEYQPLSTHFSNEEVNSVEVIPEDRNAWKIVGAVNAKGVGNGAILILPTVTFKAVTKKVVVDFVHSNIICHFGIPKTIITDNTTNLNSHMMREVCKQFKLTYRNSTPYRPKANGDVKAANNNIKKILRKMIQSSRQWHKKLPFALLGYCTTVRTLVGPHTSYWFMALKP</sequence>
<reference evidence="2" key="1">
    <citation type="journal article" date="2013" name="Genome Biol.">
        <title>Reference genomes and transcriptomes of Nicotiana sylvestris and Nicotiana tomentosiformis.</title>
        <authorList>
            <person name="Sierro N."/>
            <person name="Battey J.N."/>
            <person name="Ouadi S."/>
            <person name="Bovet L."/>
            <person name="Goepfert S."/>
            <person name="Bakaher N."/>
            <person name="Peitsch M.C."/>
            <person name="Ivanov N.V."/>
        </authorList>
    </citation>
    <scope>NUCLEOTIDE SEQUENCE [LARGE SCALE GENOMIC DNA]</scope>
</reference>
<dbReference type="SUPFAM" id="SSF53098">
    <property type="entry name" value="Ribonuclease H-like"/>
    <property type="match status" value="1"/>
</dbReference>
<evidence type="ECO:0000259" key="1">
    <source>
        <dbReference type="PROSITE" id="PS50994"/>
    </source>
</evidence>
<proteinExistence type="predicted"/>
<dbReference type="PANTHER" id="PTHR48475:SF1">
    <property type="entry name" value="RNASE H TYPE-1 DOMAIN-CONTAINING PROTEIN"/>
    <property type="match status" value="1"/>
</dbReference>
<dbReference type="AlphaFoldDB" id="A0A1U7XJZ2"/>
<reference evidence="3" key="2">
    <citation type="submission" date="2025-08" db="UniProtKB">
        <authorList>
            <consortium name="RefSeq"/>
        </authorList>
    </citation>
    <scope>IDENTIFICATION</scope>
    <source>
        <tissue evidence="3">Leaf</tissue>
    </source>
</reference>
<keyword evidence="2" id="KW-1185">Reference proteome</keyword>
<protein>
    <submittedName>
        <fullName evidence="3">Uncharacterized protein K02A2.6-like</fullName>
    </submittedName>
</protein>
<dbReference type="PROSITE" id="PS50994">
    <property type="entry name" value="INTEGRASE"/>
    <property type="match status" value="1"/>
</dbReference>
<dbReference type="InterPro" id="IPR012337">
    <property type="entry name" value="RNaseH-like_sf"/>
</dbReference>
<organism evidence="2 3">
    <name type="scientific">Nicotiana sylvestris</name>
    <name type="common">Wood tobacco</name>
    <name type="synonym">South American tobacco</name>
    <dbReference type="NCBI Taxonomy" id="4096"/>
    <lineage>
        <taxon>Eukaryota</taxon>
        <taxon>Viridiplantae</taxon>
        <taxon>Streptophyta</taxon>
        <taxon>Embryophyta</taxon>
        <taxon>Tracheophyta</taxon>
        <taxon>Spermatophyta</taxon>
        <taxon>Magnoliopsida</taxon>
        <taxon>eudicotyledons</taxon>
        <taxon>Gunneridae</taxon>
        <taxon>Pentapetalae</taxon>
        <taxon>asterids</taxon>
        <taxon>lamiids</taxon>
        <taxon>Solanales</taxon>
        <taxon>Solanaceae</taxon>
        <taxon>Nicotianoideae</taxon>
        <taxon>Nicotianeae</taxon>
        <taxon>Nicotiana</taxon>
    </lineage>
</organism>
<dbReference type="Gene3D" id="3.30.420.10">
    <property type="entry name" value="Ribonuclease H-like superfamily/Ribonuclease H"/>
    <property type="match status" value="1"/>
</dbReference>
<accession>A0A1U7XJZ2</accession>
<dbReference type="RefSeq" id="XP_009787269.1">
    <property type="nucleotide sequence ID" value="XM_009788967.1"/>
</dbReference>
<gene>
    <name evidence="3" type="primary">LOC104235244</name>
</gene>
<dbReference type="eggNOG" id="KOG0017">
    <property type="taxonomic scope" value="Eukaryota"/>
</dbReference>
<feature type="domain" description="Integrase catalytic" evidence="1">
    <location>
        <begin position="17"/>
        <end position="185"/>
    </location>
</feature>
<dbReference type="Proteomes" id="UP000189701">
    <property type="component" value="Unplaced"/>
</dbReference>
<dbReference type="InterPro" id="IPR001584">
    <property type="entry name" value="Integrase_cat-core"/>
</dbReference>
<dbReference type="GO" id="GO:0015074">
    <property type="term" value="P:DNA integration"/>
    <property type="evidence" value="ECO:0007669"/>
    <property type="project" value="InterPro"/>
</dbReference>
<dbReference type="InterPro" id="IPR036397">
    <property type="entry name" value="RNaseH_sf"/>
</dbReference>
<dbReference type="PANTHER" id="PTHR48475">
    <property type="entry name" value="RIBONUCLEASE H"/>
    <property type="match status" value="1"/>
</dbReference>
<dbReference type="STRING" id="4096.A0A1U7XJZ2"/>
<evidence type="ECO:0000313" key="2">
    <source>
        <dbReference type="Proteomes" id="UP000189701"/>
    </source>
</evidence>